<organism evidence="11 12">
    <name type="scientific">Pichia kluyveri</name>
    <name type="common">Yeast</name>
    <dbReference type="NCBI Taxonomy" id="36015"/>
    <lineage>
        <taxon>Eukaryota</taxon>
        <taxon>Fungi</taxon>
        <taxon>Dikarya</taxon>
        <taxon>Ascomycota</taxon>
        <taxon>Saccharomycotina</taxon>
        <taxon>Pichiomycetes</taxon>
        <taxon>Pichiales</taxon>
        <taxon>Pichiaceae</taxon>
        <taxon>Pichia</taxon>
    </lineage>
</organism>
<name>A0AAV5R3R0_PICKL</name>
<keyword evidence="8 9" id="KW-0687">Ribonucleoprotein</keyword>
<keyword evidence="5 9" id="KW-0694">RNA-binding</keyword>
<gene>
    <name evidence="9" type="primary">LSM8</name>
    <name evidence="11" type="ORF">DAPK24_026690</name>
</gene>
<dbReference type="CDD" id="cd01727">
    <property type="entry name" value="LSm8"/>
    <property type="match status" value="1"/>
</dbReference>
<comment type="function">
    <text evidence="9">Plays role in pre-mRNA splicing as component of the U4/U6-U5 tri-snRNP complex that is involved in spliceosome assembly, and as component of the precatalytic spliceosome (spliceosome B complex). The heptameric LSM2-8 complex binds specifically to the 3'-terminal U-tract of U6 snRNA.</text>
</comment>
<dbReference type="GO" id="GO:0003729">
    <property type="term" value="F:mRNA binding"/>
    <property type="evidence" value="ECO:0007669"/>
    <property type="project" value="TreeGrafter"/>
</dbReference>
<comment type="similarity">
    <text evidence="2 9">Belongs to the snRNP Sm proteins family.</text>
</comment>
<keyword evidence="3 9" id="KW-0507">mRNA processing</keyword>
<dbReference type="Pfam" id="PF01423">
    <property type="entry name" value="LSM"/>
    <property type="match status" value="1"/>
</dbReference>
<dbReference type="PROSITE" id="PS52002">
    <property type="entry name" value="SM"/>
    <property type="match status" value="1"/>
</dbReference>
<accession>A0AAV5R3R0</accession>
<dbReference type="InterPro" id="IPR047575">
    <property type="entry name" value="Sm"/>
</dbReference>
<evidence type="ECO:0000256" key="8">
    <source>
        <dbReference type="ARBA" id="ARBA00023274"/>
    </source>
</evidence>
<dbReference type="PANTHER" id="PTHR15588:SF9">
    <property type="entry name" value="U6 SNRNA-ASSOCIATED SM-LIKE PROTEIN LSM8"/>
    <property type="match status" value="1"/>
</dbReference>
<evidence type="ECO:0000256" key="7">
    <source>
        <dbReference type="ARBA" id="ARBA00023242"/>
    </source>
</evidence>
<evidence type="ECO:0000256" key="3">
    <source>
        <dbReference type="ARBA" id="ARBA00022664"/>
    </source>
</evidence>
<dbReference type="SUPFAM" id="SSF50182">
    <property type="entry name" value="Sm-like ribonucleoproteins"/>
    <property type="match status" value="1"/>
</dbReference>
<dbReference type="EMBL" id="BTGB01000003">
    <property type="protein sequence ID" value="GMM46094.1"/>
    <property type="molecule type" value="Genomic_DNA"/>
</dbReference>
<dbReference type="GO" id="GO:0071011">
    <property type="term" value="C:precatalytic spliceosome"/>
    <property type="evidence" value="ECO:0007669"/>
    <property type="project" value="TreeGrafter"/>
</dbReference>
<evidence type="ECO:0000313" key="11">
    <source>
        <dbReference type="EMBL" id="GMM46094.1"/>
    </source>
</evidence>
<evidence type="ECO:0000256" key="4">
    <source>
        <dbReference type="ARBA" id="ARBA00022728"/>
    </source>
</evidence>
<proteinExistence type="inferred from homology"/>
<dbReference type="InterPro" id="IPR010920">
    <property type="entry name" value="LSM_dom_sf"/>
</dbReference>
<evidence type="ECO:0000256" key="5">
    <source>
        <dbReference type="ARBA" id="ARBA00022884"/>
    </source>
</evidence>
<evidence type="ECO:0000256" key="2">
    <source>
        <dbReference type="ARBA" id="ARBA00006850"/>
    </source>
</evidence>
<comment type="subunit">
    <text evidence="9">LSm subunits form a heteromer with a doughnut shape.</text>
</comment>
<protein>
    <recommendedName>
        <fullName evidence="9">LSM2-LSM8 complex subunit LSM8</fullName>
    </recommendedName>
</protein>
<keyword evidence="4 9" id="KW-0747">Spliceosome</keyword>
<dbReference type="SMART" id="SM00651">
    <property type="entry name" value="Sm"/>
    <property type="match status" value="1"/>
</dbReference>
<dbReference type="PANTHER" id="PTHR15588">
    <property type="entry name" value="LSM1"/>
    <property type="match status" value="1"/>
</dbReference>
<dbReference type="AlphaFoldDB" id="A0AAV5R3R0"/>
<sequence length="100" mass="11335">MSGLKEYLGDRVKVLTSDGRLFIGLLEGYDQNMNIVLTKSEELIFSMDKPTIRKNTSGILIRGDDIVSVGMIDEDLEKSVEYNKIFATNLKTTKRSFKIK</sequence>
<comment type="subcellular location">
    <subcellularLocation>
        <location evidence="1 9">Nucleus</location>
    </subcellularLocation>
</comment>
<dbReference type="GO" id="GO:0046540">
    <property type="term" value="C:U4/U6 x U5 tri-snRNP complex"/>
    <property type="evidence" value="ECO:0007669"/>
    <property type="project" value="UniProtKB-UniRule"/>
</dbReference>
<evidence type="ECO:0000256" key="9">
    <source>
        <dbReference type="RuleBase" id="RU365048"/>
    </source>
</evidence>
<keyword evidence="7 9" id="KW-0539">Nucleus</keyword>
<feature type="domain" description="Sm" evidence="10">
    <location>
        <begin position="1"/>
        <end position="75"/>
    </location>
</feature>
<evidence type="ECO:0000259" key="10">
    <source>
        <dbReference type="PROSITE" id="PS52002"/>
    </source>
</evidence>
<evidence type="ECO:0000256" key="6">
    <source>
        <dbReference type="ARBA" id="ARBA00023187"/>
    </source>
</evidence>
<comment type="caution">
    <text evidence="11">The sequence shown here is derived from an EMBL/GenBank/DDBJ whole genome shotgun (WGS) entry which is preliminary data.</text>
</comment>
<evidence type="ECO:0000313" key="12">
    <source>
        <dbReference type="Proteomes" id="UP001378960"/>
    </source>
</evidence>
<keyword evidence="6 9" id="KW-0508">mRNA splicing</keyword>
<dbReference type="Proteomes" id="UP001378960">
    <property type="component" value="Unassembled WGS sequence"/>
</dbReference>
<reference evidence="11 12" key="1">
    <citation type="journal article" date="2023" name="Elife">
        <title>Identification of key yeast species and microbe-microbe interactions impacting larval growth of Drosophila in the wild.</title>
        <authorList>
            <person name="Mure A."/>
            <person name="Sugiura Y."/>
            <person name="Maeda R."/>
            <person name="Honda K."/>
            <person name="Sakurai N."/>
            <person name="Takahashi Y."/>
            <person name="Watada M."/>
            <person name="Katoh T."/>
            <person name="Gotoh A."/>
            <person name="Gotoh Y."/>
            <person name="Taniguchi I."/>
            <person name="Nakamura K."/>
            <person name="Hayashi T."/>
            <person name="Katayama T."/>
            <person name="Uemura T."/>
            <person name="Hattori Y."/>
        </authorList>
    </citation>
    <scope>NUCLEOTIDE SEQUENCE [LARGE SCALE GENOMIC DNA]</scope>
    <source>
        <strain evidence="11 12">PK-24</strain>
    </source>
</reference>
<dbReference type="Gene3D" id="2.30.30.100">
    <property type="match status" value="1"/>
</dbReference>
<dbReference type="InterPro" id="IPR044642">
    <property type="entry name" value="PTHR15588"/>
</dbReference>
<dbReference type="InterPro" id="IPR034103">
    <property type="entry name" value="Lsm8"/>
</dbReference>
<dbReference type="GO" id="GO:0000398">
    <property type="term" value="P:mRNA splicing, via spliceosome"/>
    <property type="evidence" value="ECO:0007669"/>
    <property type="project" value="UniProtKB-UniRule"/>
</dbReference>
<evidence type="ECO:0000256" key="1">
    <source>
        <dbReference type="ARBA" id="ARBA00004123"/>
    </source>
</evidence>
<keyword evidence="12" id="KW-1185">Reference proteome</keyword>
<dbReference type="GO" id="GO:0005688">
    <property type="term" value="C:U6 snRNP"/>
    <property type="evidence" value="ECO:0007669"/>
    <property type="project" value="UniProtKB-UniRule"/>
</dbReference>
<dbReference type="InterPro" id="IPR001163">
    <property type="entry name" value="Sm_dom_euk/arc"/>
</dbReference>